<evidence type="ECO:0000256" key="5">
    <source>
        <dbReference type="ARBA" id="ARBA00022490"/>
    </source>
</evidence>
<dbReference type="GeneID" id="11499125"/>
<dbReference type="eggNOG" id="ENOG502RZIJ">
    <property type="taxonomic scope" value="Eukaryota"/>
</dbReference>
<keyword evidence="13" id="KW-1185">Reference proteome</keyword>
<dbReference type="InterPro" id="IPR041260">
    <property type="entry name" value="Sld7_C"/>
</dbReference>
<keyword evidence="5" id="KW-0963">Cytoplasm</keyword>
<comment type="similarity">
    <text evidence="3">Belongs to the SLD7 family.</text>
</comment>
<keyword evidence="9" id="KW-0131">Cell cycle</keyword>
<evidence type="ECO:0000313" key="12">
    <source>
        <dbReference type="EMBL" id="CCD25386.1"/>
    </source>
</evidence>
<proteinExistence type="inferred from homology"/>
<dbReference type="OrthoDB" id="4063051at2759"/>
<dbReference type="Pfam" id="PF18596">
    <property type="entry name" value="Sld7_C"/>
    <property type="match status" value="1"/>
</dbReference>
<gene>
    <name evidence="12" type="primary">NDAI0F00670</name>
    <name evidence="12" type="ordered locus">NDAI_0F00670</name>
</gene>
<dbReference type="GO" id="GO:0000922">
    <property type="term" value="C:spindle pole"/>
    <property type="evidence" value="ECO:0007669"/>
    <property type="project" value="UniProtKB-SubCell"/>
</dbReference>
<comment type="subcellular location">
    <subcellularLocation>
        <location evidence="2">Cytoplasm</location>
        <location evidence="2">Cytoskeleton</location>
        <location evidence="2">Spindle pole</location>
    </subcellularLocation>
    <subcellularLocation>
        <location evidence="1">Nucleus</location>
    </subcellularLocation>
</comment>
<dbReference type="STRING" id="1071378.G0WC75"/>
<keyword evidence="6" id="KW-0235">DNA replication</keyword>
<dbReference type="GO" id="GO:0000775">
    <property type="term" value="C:chromosome, centromeric region"/>
    <property type="evidence" value="ECO:0007669"/>
    <property type="project" value="EnsemblFungi"/>
</dbReference>
<evidence type="ECO:0000256" key="8">
    <source>
        <dbReference type="ARBA" id="ARBA00023242"/>
    </source>
</evidence>
<evidence type="ECO:0000256" key="6">
    <source>
        <dbReference type="ARBA" id="ARBA00022705"/>
    </source>
</evidence>
<evidence type="ECO:0000313" key="13">
    <source>
        <dbReference type="Proteomes" id="UP000000689"/>
    </source>
</evidence>
<dbReference type="AlphaFoldDB" id="G0WC75"/>
<dbReference type="GO" id="GO:0030174">
    <property type="term" value="P:regulation of DNA-templated DNA replication initiation"/>
    <property type="evidence" value="ECO:0007669"/>
    <property type="project" value="EnsemblFungi"/>
</dbReference>
<sequence length="299" mass="34997">MDVISNWLTIQATCLMTTAISQINDCCIVYYLIEAGFIDYRKVYPSMLKKLKILKIGLGERHTELKLRDVQLWIEDNEFHDNRSALPQKNKVLELNGNFIQYVDLSKLPFWIRDDAQENVCFTRSATTLSYFSSKLKYKHRGIVIEIISDVPSQEFIVFYRNANTICWFSIDYTLKNKFDVQIKQDLSNNTDTCNRGGNSKNHSRILKSQENRNRLQRNTESIKRKVQFNEILTKLILSGLRLRGIPNTNSGFHRLYKMTFDAAEFAHRDQIRRNILNDISSDSPIKNNWSHSKNCKKL</sequence>
<accession>G0WC75</accession>
<dbReference type="GO" id="GO:0031261">
    <property type="term" value="C:DNA replication preinitiation complex"/>
    <property type="evidence" value="ECO:0007669"/>
    <property type="project" value="EnsemblFungi"/>
</dbReference>
<dbReference type="OMA" id="EFTHRDE"/>
<protein>
    <recommendedName>
        <fullName evidence="4">Mitochondrial morphogenesis protein SLD7</fullName>
    </recommendedName>
</protein>
<dbReference type="Proteomes" id="UP000000689">
    <property type="component" value="Chromosome 6"/>
</dbReference>
<evidence type="ECO:0000259" key="11">
    <source>
        <dbReference type="Pfam" id="PF18636"/>
    </source>
</evidence>
<evidence type="ECO:0000259" key="10">
    <source>
        <dbReference type="Pfam" id="PF18596"/>
    </source>
</evidence>
<dbReference type="EMBL" id="HE580272">
    <property type="protein sequence ID" value="CCD25386.1"/>
    <property type="molecule type" value="Genomic_DNA"/>
</dbReference>
<evidence type="ECO:0000256" key="3">
    <source>
        <dbReference type="ARBA" id="ARBA00009044"/>
    </source>
</evidence>
<dbReference type="RefSeq" id="XP_003670629.1">
    <property type="nucleotide sequence ID" value="XM_003670581.1"/>
</dbReference>
<feature type="domain" description="Sld7 N-terminal" evidence="11">
    <location>
        <begin position="48"/>
        <end position="174"/>
    </location>
</feature>
<organism evidence="12 13">
    <name type="scientific">Naumovozyma dairenensis (strain ATCC 10597 / BCRC 20456 / CBS 421 / NBRC 0211 / NRRL Y-12639)</name>
    <name type="common">Saccharomyces dairenensis</name>
    <dbReference type="NCBI Taxonomy" id="1071378"/>
    <lineage>
        <taxon>Eukaryota</taxon>
        <taxon>Fungi</taxon>
        <taxon>Dikarya</taxon>
        <taxon>Ascomycota</taxon>
        <taxon>Saccharomycotina</taxon>
        <taxon>Saccharomycetes</taxon>
        <taxon>Saccharomycetales</taxon>
        <taxon>Saccharomycetaceae</taxon>
        <taxon>Naumovozyma</taxon>
    </lineage>
</organism>
<feature type="domain" description="Sld7 C-terminal" evidence="10">
    <location>
        <begin position="227"/>
        <end position="274"/>
    </location>
</feature>
<dbReference type="GO" id="GO:0006260">
    <property type="term" value="P:DNA replication"/>
    <property type="evidence" value="ECO:0007669"/>
    <property type="project" value="UniProtKB-KW"/>
</dbReference>
<dbReference type="KEGG" id="ndi:NDAI_0F00670"/>
<reference evidence="12 13" key="1">
    <citation type="journal article" date="2011" name="Proc. Natl. Acad. Sci. U.S.A.">
        <title>Evolutionary erosion of yeast sex chromosomes by mating-type switching accidents.</title>
        <authorList>
            <person name="Gordon J.L."/>
            <person name="Armisen D."/>
            <person name="Proux-Wera E."/>
            <person name="Oheigeartaigh S.S."/>
            <person name="Byrne K.P."/>
            <person name="Wolfe K.H."/>
        </authorList>
    </citation>
    <scope>NUCLEOTIDE SEQUENCE [LARGE SCALE GENOMIC DNA]</scope>
    <source>
        <strain evidence="13">ATCC 10597 / BCRC 20456 / CBS 421 / NBRC 0211 / NRRL Y-12639</strain>
    </source>
</reference>
<dbReference type="Pfam" id="PF18636">
    <property type="entry name" value="Sld7_N"/>
    <property type="match status" value="1"/>
</dbReference>
<keyword evidence="8" id="KW-0539">Nucleus</keyword>
<name>G0WC75_NAUDC</name>
<dbReference type="InterPro" id="IPR041564">
    <property type="entry name" value="Sld7_N"/>
</dbReference>
<evidence type="ECO:0000256" key="4">
    <source>
        <dbReference type="ARBA" id="ARBA00017231"/>
    </source>
</evidence>
<evidence type="ECO:0000256" key="9">
    <source>
        <dbReference type="ARBA" id="ARBA00023306"/>
    </source>
</evidence>
<evidence type="ECO:0000256" key="2">
    <source>
        <dbReference type="ARBA" id="ARBA00004647"/>
    </source>
</evidence>
<evidence type="ECO:0000256" key="1">
    <source>
        <dbReference type="ARBA" id="ARBA00004123"/>
    </source>
</evidence>
<evidence type="ECO:0000256" key="7">
    <source>
        <dbReference type="ARBA" id="ARBA00023212"/>
    </source>
</evidence>
<dbReference type="HOGENOM" id="CLU_072105_0_0_1"/>
<keyword evidence="7" id="KW-0206">Cytoskeleton</keyword>